<comment type="caution">
    <text evidence="3">The sequence shown here is derived from an EMBL/GenBank/DDBJ whole genome shotgun (WGS) entry which is preliminary data.</text>
</comment>
<keyword evidence="2" id="KW-0472">Membrane</keyword>
<dbReference type="Proteomes" id="UP001500037">
    <property type="component" value="Unassembled WGS sequence"/>
</dbReference>
<evidence type="ECO:0000256" key="2">
    <source>
        <dbReference type="SAM" id="Phobius"/>
    </source>
</evidence>
<evidence type="ECO:0000256" key="1">
    <source>
        <dbReference type="SAM" id="MobiDB-lite"/>
    </source>
</evidence>
<accession>A0ABP4DX13</accession>
<keyword evidence="4" id="KW-1185">Reference proteome</keyword>
<evidence type="ECO:0000313" key="4">
    <source>
        <dbReference type="Proteomes" id="UP001500037"/>
    </source>
</evidence>
<proteinExistence type="predicted"/>
<name>A0ABP4DX13_9ACTN</name>
<organism evidence="3 4">
    <name type="scientific">Kitasatospora nipponensis</name>
    <dbReference type="NCBI Taxonomy" id="258049"/>
    <lineage>
        <taxon>Bacteria</taxon>
        <taxon>Bacillati</taxon>
        <taxon>Actinomycetota</taxon>
        <taxon>Actinomycetes</taxon>
        <taxon>Kitasatosporales</taxon>
        <taxon>Streptomycetaceae</taxon>
        <taxon>Kitasatospora</taxon>
    </lineage>
</organism>
<feature type="transmembrane region" description="Helical" evidence="2">
    <location>
        <begin position="49"/>
        <end position="70"/>
    </location>
</feature>
<dbReference type="EMBL" id="BAAALF010000397">
    <property type="protein sequence ID" value="GAA1070581.1"/>
    <property type="molecule type" value="Genomic_DNA"/>
</dbReference>
<reference evidence="4" key="1">
    <citation type="journal article" date="2019" name="Int. J. Syst. Evol. Microbiol.">
        <title>The Global Catalogue of Microorganisms (GCM) 10K type strain sequencing project: providing services to taxonomists for standard genome sequencing and annotation.</title>
        <authorList>
            <consortium name="The Broad Institute Genomics Platform"/>
            <consortium name="The Broad Institute Genome Sequencing Center for Infectious Disease"/>
            <person name="Wu L."/>
            <person name="Ma J."/>
        </authorList>
    </citation>
    <scope>NUCLEOTIDE SEQUENCE [LARGE SCALE GENOMIC DNA]</scope>
    <source>
        <strain evidence="4">JCM 13004</strain>
    </source>
</reference>
<gene>
    <name evidence="3" type="ORF">GCM10009665_78370</name>
</gene>
<feature type="compositionally biased region" description="Low complexity" evidence="1">
    <location>
        <begin position="17"/>
        <end position="33"/>
    </location>
</feature>
<keyword evidence="2" id="KW-0812">Transmembrane</keyword>
<sequence>MLSIMDDRLSAPGLIAPGSPNSPGAPGSSQPPGELDEPRFPLPKRHRRFLACAAVAASVALGALGVGATVETVQHEGVATAAASR</sequence>
<protein>
    <submittedName>
        <fullName evidence="3">Uncharacterized protein</fullName>
    </submittedName>
</protein>
<evidence type="ECO:0000313" key="3">
    <source>
        <dbReference type="EMBL" id="GAA1070581.1"/>
    </source>
</evidence>
<keyword evidence="2" id="KW-1133">Transmembrane helix</keyword>
<feature type="region of interest" description="Disordered" evidence="1">
    <location>
        <begin position="1"/>
        <end position="42"/>
    </location>
</feature>